<evidence type="ECO:0008006" key="3">
    <source>
        <dbReference type="Google" id="ProtNLM"/>
    </source>
</evidence>
<dbReference type="EMBL" id="JAAIIF010000006">
    <property type="protein sequence ID" value="NMM95655.1"/>
    <property type="molecule type" value="Genomic_DNA"/>
</dbReference>
<keyword evidence="2" id="KW-1185">Reference proteome</keyword>
<name>A0A7Y0HSY9_9BIFI</name>
<organism evidence="1 2">
    <name type="scientific">Bifidobacterium erythrocebi</name>
    <dbReference type="NCBI Taxonomy" id="2675325"/>
    <lineage>
        <taxon>Bacteria</taxon>
        <taxon>Bacillati</taxon>
        <taxon>Actinomycetota</taxon>
        <taxon>Actinomycetes</taxon>
        <taxon>Bifidobacteriales</taxon>
        <taxon>Bifidobacteriaceae</taxon>
        <taxon>Bifidobacterium</taxon>
    </lineage>
</organism>
<dbReference type="InterPro" id="IPR012467">
    <property type="entry name" value="DUF1684"/>
</dbReference>
<dbReference type="Proteomes" id="UP000529710">
    <property type="component" value="Unassembled WGS sequence"/>
</dbReference>
<dbReference type="AlphaFoldDB" id="A0A7Y0HSY9"/>
<dbReference type="PANTHER" id="PTHR41913:SF1">
    <property type="entry name" value="DUF1684 DOMAIN-CONTAINING PROTEIN"/>
    <property type="match status" value="1"/>
</dbReference>
<sequence>MTIQTDPYIQQWYIWHAQRIEELTSPHGYLAPTSINWINDGQSKTIEGIPGTWAAEDDSLTYTPEPGSTVINAEKVIDQPIRFTPTAFGEEALGYLEYGDIRIEVNAQTSLTDQNRHLFWIRIKDPNASRRQAFTGIDHYPVDPKWRIPATFRWAKDDELDIHDSVVKTVLQSYPVIGFVDFDYSGTHYSLVVSNVFGHVTVFFTDETTGKETYGIGRVLHLDPLKLDTLDAIDFNYAFNYPCAFSIYCTCPIPSKRNHLAFAVEAGEKTPDDSAQY</sequence>
<protein>
    <recommendedName>
        <fullName evidence="3">DUF1684 domain-containing protein</fullName>
    </recommendedName>
</protein>
<proteinExistence type="predicted"/>
<dbReference type="RefSeq" id="WP_169078764.1">
    <property type="nucleotide sequence ID" value="NZ_JAAIIF010000006.1"/>
</dbReference>
<dbReference type="Pfam" id="PF07920">
    <property type="entry name" value="DUF1684"/>
    <property type="match status" value="1"/>
</dbReference>
<evidence type="ECO:0000313" key="2">
    <source>
        <dbReference type="Proteomes" id="UP000529710"/>
    </source>
</evidence>
<accession>A0A7Y0HSY9</accession>
<evidence type="ECO:0000313" key="1">
    <source>
        <dbReference type="EMBL" id="NMM95655.1"/>
    </source>
</evidence>
<dbReference type="PANTHER" id="PTHR41913">
    <property type="entry name" value="DUF1684 DOMAIN-CONTAINING PROTEIN"/>
    <property type="match status" value="1"/>
</dbReference>
<reference evidence="1 2" key="1">
    <citation type="submission" date="2020-02" db="EMBL/GenBank/DDBJ databases">
        <title>Characterization of phylogenetic diversity of novel bifidobacterial species isolated in Czech ZOOs.</title>
        <authorList>
            <person name="Lugli G.A."/>
            <person name="Vera N.B."/>
            <person name="Ventura M."/>
        </authorList>
    </citation>
    <scope>NUCLEOTIDE SEQUENCE [LARGE SCALE GENOMIC DNA]</scope>
    <source>
        <strain evidence="1 2">DSM 109960</strain>
    </source>
</reference>
<gene>
    <name evidence="1" type="ORF">G1C98_0391</name>
</gene>
<comment type="caution">
    <text evidence="1">The sequence shown here is derived from an EMBL/GenBank/DDBJ whole genome shotgun (WGS) entry which is preliminary data.</text>
</comment>